<name>A0A482Y8J8_9EURY</name>
<evidence type="ECO:0000313" key="1">
    <source>
        <dbReference type="EMBL" id="RZV08304.1"/>
    </source>
</evidence>
<evidence type="ECO:0000313" key="2">
    <source>
        <dbReference type="Proteomes" id="UP000291097"/>
    </source>
</evidence>
<reference evidence="1 2" key="1">
    <citation type="submission" date="2019-02" db="EMBL/GenBank/DDBJ databases">
        <title>Genomic Encyclopedia of Archaeal and Bacterial Type Strains, Phase II (KMG-II): from individual species to whole genera.</title>
        <authorList>
            <person name="Goeker M."/>
        </authorList>
    </citation>
    <scope>NUCLEOTIDE SEQUENCE [LARGE SCALE GENOMIC DNA]</scope>
    <source>
        <strain evidence="1 2">DSM 18328</strain>
    </source>
</reference>
<organism evidence="1 2">
    <name type="scientific">Natrinema hispanicum</name>
    <dbReference type="NCBI Taxonomy" id="392421"/>
    <lineage>
        <taxon>Archaea</taxon>
        <taxon>Methanobacteriati</taxon>
        <taxon>Methanobacteriota</taxon>
        <taxon>Stenosarchaea group</taxon>
        <taxon>Halobacteria</taxon>
        <taxon>Halobacteriales</taxon>
        <taxon>Natrialbaceae</taxon>
        <taxon>Natrinema</taxon>
    </lineage>
</organism>
<gene>
    <name evidence="1" type="ORF">BDK88_3272</name>
</gene>
<protein>
    <submittedName>
        <fullName evidence="1">Uncharacterized protein</fullName>
    </submittedName>
</protein>
<accession>A0A482Y8J8</accession>
<comment type="caution">
    <text evidence="1">The sequence shown here is derived from an EMBL/GenBank/DDBJ whole genome shotgun (WGS) entry which is preliminary data.</text>
</comment>
<sequence length="72" mass="8147">MDRATVDWSQTVLERAQTGVRDGSVLVWSNDISVVCRHLPTIKRQSVIERGDIAIERERTRPTPPHTLAEPV</sequence>
<dbReference type="Proteomes" id="UP000291097">
    <property type="component" value="Unassembled WGS sequence"/>
</dbReference>
<proteinExistence type="predicted"/>
<dbReference type="AlphaFoldDB" id="A0A482Y8J8"/>
<dbReference type="EMBL" id="SHMP01000006">
    <property type="protein sequence ID" value="RZV08304.1"/>
    <property type="molecule type" value="Genomic_DNA"/>
</dbReference>